<feature type="transmembrane region" description="Helical" evidence="1">
    <location>
        <begin position="7"/>
        <end position="25"/>
    </location>
</feature>
<dbReference type="GO" id="GO:0009636">
    <property type="term" value="P:response to toxic substance"/>
    <property type="evidence" value="ECO:0007669"/>
    <property type="project" value="TreeGrafter"/>
</dbReference>
<feature type="transmembrane region" description="Helical" evidence="1">
    <location>
        <begin position="183"/>
        <end position="203"/>
    </location>
</feature>
<keyword evidence="1" id="KW-0812">Transmembrane</keyword>
<dbReference type="Pfam" id="PF13630">
    <property type="entry name" value="SdpI"/>
    <property type="match status" value="1"/>
</dbReference>
<proteinExistence type="predicted"/>
<organism evidence="3 4">
    <name type="scientific">Maledivibacter halophilus</name>
    <dbReference type="NCBI Taxonomy" id="36842"/>
    <lineage>
        <taxon>Bacteria</taxon>
        <taxon>Bacillati</taxon>
        <taxon>Bacillota</taxon>
        <taxon>Clostridia</taxon>
        <taxon>Peptostreptococcales</taxon>
        <taxon>Caminicellaceae</taxon>
        <taxon>Maledivibacter</taxon>
    </lineage>
</organism>
<reference evidence="3 4" key="1">
    <citation type="submission" date="2017-02" db="EMBL/GenBank/DDBJ databases">
        <authorList>
            <person name="Peterson S.W."/>
        </authorList>
    </citation>
    <scope>NUCLEOTIDE SEQUENCE [LARGE SCALE GENOMIC DNA]</scope>
    <source>
        <strain evidence="3 4">M1</strain>
    </source>
</reference>
<dbReference type="InterPro" id="IPR026272">
    <property type="entry name" value="SdpI"/>
</dbReference>
<dbReference type="PANTHER" id="PTHR37810">
    <property type="entry name" value="IMMUNITY PROTEIN SDPI"/>
    <property type="match status" value="1"/>
</dbReference>
<dbReference type="AlphaFoldDB" id="A0A1T5MVE5"/>
<protein>
    <submittedName>
        <fullName evidence="3">Uncharacterized membrane protein</fullName>
    </submittedName>
</protein>
<evidence type="ECO:0000313" key="3">
    <source>
        <dbReference type="EMBL" id="SKC92044.1"/>
    </source>
</evidence>
<evidence type="ECO:0000259" key="2">
    <source>
        <dbReference type="Pfam" id="PF07853"/>
    </source>
</evidence>
<sequence length="211" mass="24258">MRINKVLVFLVILSILTTVFVYNSLPEKIATNFNFNGEINDYSHRASVFITAILPLIIYILMTILPKIDPKKNSYLKHKKAYNIAKYFTVLFIIAVHWMIILYSLGFNINIGVFVRLFIGIMFIVIGNYMGQIRHNYFFGIRTPWTLANEIVWKKTHRVASFSFMISGIIFIASVFLNGVATVIAFVAAMVVAMLYPIIYSYVEYKKISKA</sequence>
<dbReference type="RefSeq" id="WP_170917619.1">
    <property type="nucleotide sequence ID" value="NZ_FUZT01000027.1"/>
</dbReference>
<feature type="transmembrane region" description="Helical" evidence="1">
    <location>
        <begin position="45"/>
        <end position="66"/>
    </location>
</feature>
<name>A0A1T5MVE5_9FIRM</name>
<feature type="transmembrane region" description="Helical" evidence="1">
    <location>
        <begin position="111"/>
        <end position="130"/>
    </location>
</feature>
<dbReference type="EMBL" id="FUZT01000027">
    <property type="protein sequence ID" value="SKC92044.1"/>
    <property type="molecule type" value="Genomic_DNA"/>
</dbReference>
<keyword evidence="1" id="KW-0472">Membrane</keyword>
<accession>A0A1T5MVE5</accession>
<feature type="domain" description="DUF1648" evidence="2">
    <location>
        <begin position="10"/>
        <end position="53"/>
    </location>
</feature>
<keyword evidence="4" id="KW-1185">Reference proteome</keyword>
<gene>
    <name evidence="3" type="ORF">SAMN02194393_05417</name>
</gene>
<dbReference type="PANTHER" id="PTHR37810:SF5">
    <property type="entry name" value="IMMUNITY PROTEIN SDPI"/>
    <property type="match status" value="1"/>
</dbReference>
<dbReference type="STRING" id="36842.SAMN02194393_05417"/>
<dbReference type="InterPro" id="IPR025962">
    <property type="entry name" value="SdpI/YhfL"/>
</dbReference>
<dbReference type="Pfam" id="PF07853">
    <property type="entry name" value="DUF1648"/>
    <property type="match status" value="1"/>
</dbReference>
<keyword evidence="1" id="KW-1133">Transmembrane helix</keyword>
<dbReference type="InterPro" id="IPR012867">
    <property type="entry name" value="DUF1648"/>
</dbReference>
<feature type="transmembrane region" description="Helical" evidence="1">
    <location>
        <begin position="87"/>
        <end position="105"/>
    </location>
</feature>
<evidence type="ECO:0000256" key="1">
    <source>
        <dbReference type="SAM" id="Phobius"/>
    </source>
</evidence>
<evidence type="ECO:0000313" key="4">
    <source>
        <dbReference type="Proteomes" id="UP000190285"/>
    </source>
</evidence>
<dbReference type="PIRSF" id="PIRSF038959">
    <property type="entry name" value="SdpI"/>
    <property type="match status" value="1"/>
</dbReference>
<feature type="transmembrane region" description="Helical" evidence="1">
    <location>
        <begin position="159"/>
        <end position="177"/>
    </location>
</feature>
<dbReference type="Proteomes" id="UP000190285">
    <property type="component" value="Unassembled WGS sequence"/>
</dbReference>